<organism evidence="2 3">
    <name type="scientific">Triparma laevis f. inornata</name>
    <dbReference type="NCBI Taxonomy" id="1714386"/>
    <lineage>
        <taxon>Eukaryota</taxon>
        <taxon>Sar</taxon>
        <taxon>Stramenopiles</taxon>
        <taxon>Ochrophyta</taxon>
        <taxon>Bolidophyceae</taxon>
        <taxon>Parmales</taxon>
        <taxon>Triparmaceae</taxon>
        <taxon>Triparma</taxon>
    </lineage>
</organism>
<feature type="compositionally biased region" description="Basic and acidic residues" evidence="1">
    <location>
        <begin position="148"/>
        <end position="162"/>
    </location>
</feature>
<proteinExistence type="predicted"/>
<evidence type="ECO:0000313" key="2">
    <source>
        <dbReference type="EMBL" id="GMH68607.1"/>
    </source>
</evidence>
<name>A0A9W7AAA7_9STRA</name>
<evidence type="ECO:0000313" key="3">
    <source>
        <dbReference type="Proteomes" id="UP001162640"/>
    </source>
</evidence>
<feature type="compositionally biased region" description="Basic and acidic residues" evidence="1">
    <location>
        <begin position="20"/>
        <end position="36"/>
    </location>
</feature>
<dbReference type="Proteomes" id="UP001162640">
    <property type="component" value="Unassembled WGS sequence"/>
</dbReference>
<feature type="region of interest" description="Disordered" evidence="1">
    <location>
        <begin position="134"/>
        <end position="265"/>
    </location>
</feature>
<comment type="caution">
    <text evidence="2">The sequence shown here is derived from an EMBL/GenBank/DDBJ whole genome shotgun (WGS) entry which is preliminary data.</text>
</comment>
<dbReference type="EMBL" id="BLQM01000141">
    <property type="protein sequence ID" value="GMH68607.1"/>
    <property type="molecule type" value="Genomic_DNA"/>
</dbReference>
<reference evidence="3" key="1">
    <citation type="journal article" date="2023" name="Commun. Biol.">
        <title>Genome analysis of Parmales, the sister group of diatoms, reveals the evolutionary specialization of diatoms from phago-mixotrophs to photoautotrophs.</title>
        <authorList>
            <person name="Ban H."/>
            <person name="Sato S."/>
            <person name="Yoshikawa S."/>
            <person name="Yamada K."/>
            <person name="Nakamura Y."/>
            <person name="Ichinomiya M."/>
            <person name="Sato N."/>
            <person name="Blanc-Mathieu R."/>
            <person name="Endo H."/>
            <person name="Kuwata A."/>
            <person name="Ogata H."/>
        </authorList>
    </citation>
    <scope>NUCLEOTIDE SEQUENCE [LARGE SCALE GENOMIC DNA]</scope>
</reference>
<feature type="compositionally biased region" description="Basic and acidic residues" evidence="1">
    <location>
        <begin position="176"/>
        <end position="185"/>
    </location>
</feature>
<accession>A0A9W7AAA7</accession>
<feature type="region of interest" description="Disordered" evidence="1">
    <location>
        <begin position="1"/>
        <end position="36"/>
    </location>
</feature>
<gene>
    <name evidence="2" type="ORF">TL16_g04970</name>
</gene>
<evidence type="ECO:0000256" key="1">
    <source>
        <dbReference type="SAM" id="MobiDB-lite"/>
    </source>
</evidence>
<protein>
    <submittedName>
        <fullName evidence="2">Uncharacterized protein</fullName>
    </submittedName>
</protein>
<dbReference type="AlphaFoldDB" id="A0A9W7AAA7"/>
<sequence>MLSLAHLKNPKYANENPWDVEARERKEAATANKKAEQERKMKLAKAMGSLDGWTIGSGGNTGLSSADNARGDYFAKQAQARKAHPGGKINSNKIEATYKFLKRKQEKGAELSKEELDMLASKEELDMLARLAGEVGGGGEGGEVALEALKKKAEEEKKEREKERRRKGSFGGGANKDCRKFEKSKGGNGNNPIANGGKGKKNSKGKNGANGGGKKNKGNNNKKDKNVHKASKGKNGNNNKFGGGGGKAKSASTEGMLGGALSSGR</sequence>